<feature type="region of interest" description="Disordered" evidence="7">
    <location>
        <begin position="421"/>
        <end position="458"/>
    </location>
</feature>
<keyword evidence="5 8" id="KW-1133">Transmembrane helix</keyword>
<evidence type="ECO:0000256" key="6">
    <source>
        <dbReference type="ARBA" id="ARBA00023136"/>
    </source>
</evidence>
<dbReference type="AlphaFoldDB" id="A0AAV9J252"/>
<keyword evidence="4 8" id="KW-0812">Transmembrane</keyword>
<evidence type="ECO:0000256" key="1">
    <source>
        <dbReference type="ARBA" id="ARBA00004651"/>
    </source>
</evidence>
<dbReference type="InterPro" id="IPR050171">
    <property type="entry name" value="MFS_Transporters"/>
</dbReference>
<evidence type="ECO:0000313" key="10">
    <source>
        <dbReference type="Proteomes" id="UP001301350"/>
    </source>
</evidence>
<comment type="subcellular location">
    <subcellularLocation>
        <location evidence="1">Cell membrane</location>
        <topology evidence="1">Multi-pass membrane protein</topology>
    </subcellularLocation>
</comment>
<evidence type="ECO:0000313" key="9">
    <source>
        <dbReference type="EMBL" id="KAK4538655.1"/>
    </source>
</evidence>
<evidence type="ECO:0000256" key="4">
    <source>
        <dbReference type="ARBA" id="ARBA00022692"/>
    </source>
</evidence>
<dbReference type="Gene3D" id="1.20.1250.20">
    <property type="entry name" value="MFS general substrate transporter like domains"/>
    <property type="match status" value="1"/>
</dbReference>
<evidence type="ECO:0000256" key="3">
    <source>
        <dbReference type="ARBA" id="ARBA00022475"/>
    </source>
</evidence>
<dbReference type="EMBL" id="JANCYW010000019">
    <property type="protein sequence ID" value="KAK4538655.1"/>
    <property type="molecule type" value="Genomic_DNA"/>
</dbReference>
<reference evidence="9 10" key="1">
    <citation type="submission" date="2022-07" db="EMBL/GenBank/DDBJ databases">
        <title>Genome-wide signatures of adaptation to extreme environments.</title>
        <authorList>
            <person name="Cho C.H."/>
            <person name="Yoon H.S."/>
        </authorList>
    </citation>
    <scope>NUCLEOTIDE SEQUENCE [LARGE SCALE GENOMIC DNA]</scope>
    <source>
        <strain evidence="9 10">DBV 063 E5</strain>
    </source>
</reference>
<feature type="transmembrane region" description="Helical" evidence="8">
    <location>
        <begin position="314"/>
        <end position="331"/>
    </location>
</feature>
<evidence type="ECO:0000256" key="5">
    <source>
        <dbReference type="ARBA" id="ARBA00022989"/>
    </source>
</evidence>
<evidence type="ECO:0000256" key="8">
    <source>
        <dbReference type="SAM" id="Phobius"/>
    </source>
</evidence>
<feature type="transmembrane region" description="Helical" evidence="8">
    <location>
        <begin position="225"/>
        <end position="242"/>
    </location>
</feature>
<name>A0AAV9J252_CYACA</name>
<feature type="transmembrane region" description="Helical" evidence="8">
    <location>
        <begin position="49"/>
        <end position="70"/>
    </location>
</feature>
<feature type="transmembrane region" description="Helical" evidence="8">
    <location>
        <begin position="391"/>
        <end position="413"/>
    </location>
</feature>
<feature type="transmembrane region" description="Helical" evidence="8">
    <location>
        <begin position="351"/>
        <end position="371"/>
    </location>
</feature>
<evidence type="ECO:0008006" key="11">
    <source>
        <dbReference type="Google" id="ProtNLM"/>
    </source>
</evidence>
<feature type="transmembrane region" description="Helical" evidence="8">
    <location>
        <begin position="12"/>
        <end position="37"/>
    </location>
</feature>
<evidence type="ECO:0000256" key="7">
    <source>
        <dbReference type="SAM" id="MobiDB-lite"/>
    </source>
</evidence>
<dbReference type="PANTHER" id="PTHR23517">
    <property type="entry name" value="RESISTANCE PROTEIN MDTM, PUTATIVE-RELATED-RELATED"/>
    <property type="match status" value="1"/>
</dbReference>
<feature type="transmembrane region" description="Helical" evidence="8">
    <location>
        <begin position="79"/>
        <end position="96"/>
    </location>
</feature>
<feature type="transmembrane region" description="Helical" evidence="8">
    <location>
        <begin position="167"/>
        <end position="189"/>
    </location>
</feature>
<sequence length="474" mass="52437">MICSGWGLSRELYIIYALKFLSSFSYFSFSLALVLYLSEALGLSDVAAGWWYGVYGVLTSVFGVAAGYAIDHWGVRRSLLVGSMLGTAARLLFAVWQRQAAALTLLATLLPFAECLGVPVLTISVKRYTCDQRGKRTMAFSVFYAVMNVAALVAGPSVELWHAHGRLTGVFVSCAVSSALMGVLAFWAVDEVEMDTNGRMRAFVSPYGGESWSAAIRRIGREVQFWRLVAMTLLLVGARLLFRHLDATLPKYMTRVFGPDAPFGFVYALNPFLIVTLVPLIARLTHHIDHFTMILYGSFLSGLSAFWMLLGDRYWTVVLFVVTLSLGEAVYSPRVYDYTMAIAGRGSEGAYTSLASVPLFGVQLVTGWMSGELLQRFCPAAPISARHTHTMWLIIALSTIWSPVCMWLCRGWLSQYKEEAHREVPSGREEEDAVEVDGSGKDGRERKGDEWMEDGDIAAPVTDGIRREDVGVRA</sequence>
<dbReference type="GO" id="GO:0005886">
    <property type="term" value="C:plasma membrane"/>
    <property type="evidence" value="ECO:0007669"/>
    <property type="project" value="UniProtKB-SubCell"/>
</dbReference>
<feature type="transmembrane region" description="Helical" evidence="8">
    <location>
        <begin position="291"/>
        <end position="308"/>
    </location>
</feature>
<feature type="transmembrane region" description="Helical" evidence="8">
    <location>
        <begin position="262"/>
        <end position="282"/>
    </location>
</feature>
<keyword evidence="3" id="KW-1003">Cell membrane</keyword>
<dbReference type="GO" id="GO:0022857">
    <property type="term" value="F:transmembrane transporter activity"/>
    <property type="evidence" value="ECO:0007669"/>
    <property type="project" value="InterPro"/>
</dbReference>
<feature type="compositionally biased region" description="Basic and acidic residues" evidence="7">
    <location>
        <begin position="438"/>
        <end position="450"/>
    </location>
</feature>
<feature type="transmembrane region" description="Helical" evidence="8">
    <location>
        <begin position="102"/>
        <end position="125"/>
    </location>
</feature>
<evidence type="ECO:0000256" key="2">
    <source>
        <dbReference type="ARBA" id="ARBA00022448"/>
    </source>
</evidence>
<comment type="caution">
    <text evidence="9">The sequence shown here is derived from an EMBL/GenBank/DDBJ whole genome shotgun (WGS) entry which is preliminary data.</text>
</comment>
<organism evidence="9 10">
    <name type="scientific">Cyanidium caldarium</name>
    <name type="common">Red alga</name>
    <dbReference type="NCBI Taxonomy" id="2771"/>
    <lineage>
        <taxon>Eukaryota</taxon>
        <taxon>Rhodophyta</taxon>
        <taxon>Bangiophyceae</taxon>
        <taxon>Cyanidiales</taxon>
        <taxon>Cyanidiaceae</taxon>
        <taxon>Cyanidium</taxon>
    </lineage>
</organism>
<gene>
    <name evidence="9" type="ORF">CDCA_CDCA19G4680</name>
</gene>
<keyword evidence="10" id="KW-1185">Reference proteome</keyword>
<keyword evidence="2" id="KW-0813">Transport</keyword>
<proteinExistence type="predicted"/>
<dbReference type="InterPro" id="IPR036259">
    <property type="entry name" value="MFS_trans_sf"/>
</dbReference>
<dbReference type="SUPFAM" id="SSF103473">
    <property type="entry name" value="MFS general substrate transporter"/>
    <property type="match status" value="1"/>
</dbReference>
<keyword evidence="6 8" id="KW-0472">Membrane</keyword>
<protein>
    <recommendedName>
        <fullName evidence="11">Major facilitator superfamily (MFS) profile domain-containing protein</fullName>
    </recommendedName>
</protein>
<dbReference type="PANTHER" id="PTHR23517:SF3">
    <property type="entry name" value="INTEGRAL MEMBRANE TRANSPORT PROTEIN"/>
    <property type="match status" value="1"/>
</dbReference>
<accession>A0AAV9J252</accession>
<dbReference type="InterPro" id="IPR011701">
    <property type="entry name" value="MFS"/>
</dbReference>
<dbReference type="Pfam" id="PF07690">
    <property type="entry name" value="MFS_1"/>
    <property type="match status" value="1"/>
</dbReference>
<dbReference type="Proteomes" id="UP001301350">
    <property type="component" value="Unassembled WGS sequence"/>
</dbReference>
<feature type="transmembrane region" description="Helical" evidence="8">
    <location>
        <begin position="137"/>
        <end position="155"/>
    </location>
</feature>